<protein>
    <submittedName>
        <fullName evidence="2">GTPase</fullName>
    </submittedName>
</protein>
<dbReference type="AlphaFoldDB" id="A0A9D1TFD2"/>
<name>A0A9D1TFD2_9FIRM</name>
<organism evidence="2 3">
    <name type="scientific">Candidatus Blautia stercorigallinarum</name>
    <dbReference type="NCBI Taxonomy" id="2838501"/>
    <lineage>
        <taxon>Bacteria</taxon>
        <taxon>Bacillati</taxon>
        <taxon>Bacillota</taxon>
        <taxon>Clostridia</taxon>
        <taxon>Lachnospirales</taxon>
        <taxon>Lachnospiraceae</taxon>
        <taxon>Blautia</taxon>
    </lineage>
</organism>
<comment type="caution">
    <text evidence="2">The sequence shown here is derived from an EMBL/GenBank/DDBJ whole genome shotgun (WGS) entry which is preliminary data.</text>
</comment>
<feature type="compositionally biased region" description="Basic and acidic residues" evidence="1">
    <location>
        <begin position="1"/>
        <end position="13"/>
    </location>
</feature>
<reference evidence="2" key="2">
    <citation type="submission" date="2021-04" db="EMBL/GenBank/DDBJ databases">
        <authorList>
            <person name="Gilroy R."/>
        </authorList>
    </citation>
    <scope>NUCLEOTIDE SEQUENCE</scope>
    <source>
        <strain evidence="2">CHK195-9823</strain>
    </source>
</reference>
<dbReference type="EMBL" id="DXIQ01000055">
    <property type="protein sequence ID" value="HIV39088.1"/>
    <property type="molecule type" value="Genomic_DNA"/>
</dbReference>
<accession>A0A9D1TFD2</accession>
<gene>
    <name evidence="2" type="ORF">H9747_08850</name>
</gene>
<sequence length="66" mass="7253">MKEKTRSKDDKYNVEATSADDLDGCGTTEATGLIPSLPQSREQLDSYKSILPFSPDCITEDTSHKS</sequence>
<feature type="region of interest" description="Disordered" evidence="1">
    <location>
        <begin position="1"/>
        <end position="40"/>
    </location>
</feature>
<reference evidence="2" key="1">
    <citation type="journal article" date="2021" name="PeerJ">
        <title>Extensive microbial diversity within the chicken gut microbiome revealed by metagenomics and culture.</title>
        <authorList>
            <person name="Gilroy R."/>
            <person name="Ravi A."/>
            <person name="Getino M."/>
            <person name="Pursley I."/>
            <person name="Horton D.L."/>
            <person name="Alikhan N.F."/>
            <person name="Baker D."/>
            <person name="Gharbi K."/>
            <person name="Hall N."/>
            <person name="Watson M."/>
            <person name="Adriaenssens E.M."/>
            <person name="Foster-Nyarko E."/>
            <person name="Jarju S."/>
            <person name="Secka A."/>
            <person name="Antonio M."/>
            <person name="Oren A."/>
            <person name="Chaudhuri R.R."/>
            <person name="La Ragione R."/>
            <person name="Hildebrand F."/>
            <person name="Pallen M.J."/>
        </authorList>
    </citation>
    <scope>NUCLEOTIDE SEQUENCE</scope>
    <source>
        <strain evidence="2">CHK195-9823</strain>
    </source>
</reference>
<proteinExistence type="predicted"/>
<dbReference type="Proteomes" id="UP000886814">
    <property type="component" value="Unassembled WGS sequence"/>
</dbReference>
<evidence type="ECO:0000313" key="2">
    <source>
        <dbReference type="EMBL" id="HIV39088.1"/>
    </source>
</evidence>
<evidence type="ECO:0000313" key="3">
    <source>
        <dbReference type="Proteomes" id="UP000886814"/>
    </source>
</evidence>
<evidence type="ECO:0000256" key="1">
    <source>
        <dbReference type="SAM" id="MobiDB-lite"/>
    </source>
</evidence>